<dbReference type="CDD" id="cd06261">
    <property type="entry name" value="TM_PBP2"/>
    <property type="match status" value="1"/>
</dbReference>
<evidence type="ECO:0000256" key="3">
    <source>
        <dbReference type="ARBA" id="ARBA00022475"/>
    </source>
</evidence>
<keyword evidence="7 8" id="KW-0472">Membrane</keyword>
<dbReference type="InterPro" id="IPR035906">
    <property type="entry name" value="MetI-like_sf"/>
</dbReference>
<evidence type="ECO:0000313" key="10">
    <source>
        <dbReference type="EMBL" id="QTD52647.1"/>
    </source>
</evidence>
<dbReference type="Proteomes" id="UP000663929">
    <property type="component" value="Chromosome"/>
</dbReference>
<organism evidence="10 11">
    <name type="scientific">Sulfidibacter corallicola</name>
    <dbReference type="NCBI Taxonomy" id="2818388"/>
    <lineage>
        <taxon>Bacteria</taxon>
        <taxon>Pseudomonadati</taxon>
        <taxon>Acidobacteriota</taxon>
        <taxon>Holophagae</taxon>
        <taxon>Acanthopleuribacterales</taxon>
        <taxon>Acanthopleuribacteraceae</taxon>
        <taxon>Sulfidibacter</taxon>
    </lineage>
</organism>
<dbReference type="Gene3D" id="1.10.3720.10">
    <property type="entry name" value="MetI-like"/>
    <property type="match status" value="1"/>
</dbReference>
<dbReference type="PANTHER" id="PTHR43357:SF4">
    <property type="entry name" value="INNER MEMBRANE ABC TRANSPORTER PERMEASE PROTEIN YDCV"/>
    <property type="match status" value="1"/>
</dbReference>
<dbReference type="GO" id="GO:0005886">
    <property type="term" value="C:plasma membrane"/>
    <property type="evidence" value="ECO:0007669"/>
    <property type="project" value="UniProtKB-SubCell"/>
</dbReference>
<evidence type="ECO:0000256" key="6">
    <source>
        <dbReference type="ARBA" id="ARBA00022989"/>
    </source>
</evidence>
<protein>
    <submittedName>
        <fullName evidence="10">ABC transporter permease subunit</fullName>
    </submittedName>
</protein>
<proteinExistence type="predicted"/>
<dbReference type="SUPFAM" id="SSF161098">
    <property type="entry name" value="MetI-like"/>
    <property type="match status" value="1"/>
</dbReference>
<dbReference type="GO" id="GO:0055085">
    <property type="term" value="P:transmembrane transport"/>
    <property type="evidence" value="ECO:0007669"/>
    <property type="project" value="InterPro"/>
</dbReference>
<feature type="transmembrane region" description="Helical" evidence="8">
    <location>
        <begin position="135"/>
        <end position="154"/>
    </location>
</feature>
<keyword evidence="11" id="KW-1185">Reference proteome</keyword>
<keyword evidence="6 8" id="KW-1133">Transmembrane helix</keyword>
<sequence length="263" mass="29014">MFEARGVRGALLGASLVAFCAAPFVLMPLLSLAGDWSFPDLAPGTLSPRAWLDFLGGNNPVGRVLLRSSLISLVVAASCTPIGFLAARFVAYDRGRKRWLLLAYAPYAFSPVILGTCLLFLYLRLNLAGTLTGVILAQSMFALAFAIVFFVPFWNRRVLAMEELVYTLGGTRLQAFTRVLLPLSRELLLICFFQCFLISWTQYGLTLLIGAGKVQTLPLMVFEYVNEANPYYAALASSLLILPPALFIVFNRRLVFTRERPAG</sequence>
<keyword evidence="4" id="KW-0997">Cell inner membrane</keyword>
<feature type="domain" description="ABC transmembrane type-1" evidence="9">
    <location>
        <begin position="65"/>
        <end position="250"/>
    </location>
</feature>
<dbReference type="RefSeq" id="WP_237382751.1">
    <property type="nucleotide sequence ID" value="NZ_CP071793.1"/>
</dbReference>
<comment type="subcellular location">
    <subcellularLocation>
        <location evidence="1">Cell inner membrane</location>
        <topology evidence="1">Multi-pass membrane protein</topology>
    </subcellularLocation>
</comment>
<evidence type="ECO:0000256" key="8">
    <source>
        <dbReference type="SAM" id="Phobius"/>
    </source>
</evidence>
<feature type="transmembrane region" description="Helical" evidence="8">
    <location>
        <begin position="187"/>
        <end position="211"/>
    </location>
</feature>
<dbReference type="PROSITE" id="PS50928">
    <property type="entry name" value="ABC_TM1"/>
    <property type="match status" value="1"/>
</dbReference>
<dbReference type="InterPro" id="IPR000515">
    <property type="entry name" value="MetI-like"/>
</dbReference>
<feature type="transmembrane region" description="Helical" evidence="8">
    <location>
        <begin position="64"/>
        <end position="87"/>
    </location>
</feature>
<keyword evidence="2" id="KW-0813">Transport</keyword>
<dbReference type="KEGG" id="scor:J3U87_09245"/>
<feature type="transmembrane region" description="Helical" evidence="8">
    <location>
        <begin position="99"/>
        <end position="123"/>
    </location>
</feature>
<name>A0A8A4TTD9_SULCO</name>
<accession>A0A8A4TTD9</accession>
<dbReference type="EMBL" id="CP071793">
    <property type="protein sequence ID" value="QTD52647.1"/>
    <property type="molecule type" value="Genomic_DNA"/>
</dbReference>
<dbReference type="PANTHER" id="PTHR43357">
    <property type="entry name" value="INNER MEMBRANE ABC TRANSPORTER PERMEASE PROTEIN YDCV"/>
    <property type="match status" value="1"/>
</dbReference>
<evidence type="ECO:0000256" key="7">
    <source>
        <dbReference type="ARBA" id="ARBA00023136"/>
    </source>
</evidence>
<reference evidence="10" key="1">
    <citation type="submission" date="2021-03" db="EMBL/GenBank/DDBJ databases">
        <title>Acanthopleuribacteraceae sp. M133.</title>
        <authorList>
            <person name="Wang G."/>
        </authorList>
    </citation>
    <scope>NUCLEOTIDE SEQUENCE</scope>
    <source>
        <strain evidence="10">M133</strain>
    </source>
</reference>
<evidence type="ECO:0000259" key="9">
    <source>
        <dbReference type="PROSITE" id="PS50928"/>
    </source>
</evidence>
<evidence type="ECO:0000256" key="2">
    <source>
        <dbReference type="ARBA" id="ARBA00022448"/>
    </source>
</evidence>
<keyword evidence="5 8" id="KW-0812">Transmembrane</keyword>
<dbReference type="AlphaFoldDB" id="A0A8A4TTD9"/>
<keyword evidence="3" id="KW-1003">Cell membrane</keyword>
<evidence type="ECO:0000256" key="1">
    <source>
        <dbReference type="ARBA" id="ARBA00004429"/>
    </source>
</evidence>
<evidence type="ECO:0000313" key="11">
    <source>
        <dbReference type="Proteomes" id="UP000663929"/>
    </source>
</evidence>
<feature type="transmembrane region" description="Helical" evidence="8">
    <location>
        <begin position="231"/>
        <end position="250"/>
    </location>
</feature>
<evidence type="ECO:0000256" key="4">
    <source>
        <dbReference type="ARBA" id="ARBA00022519"/>
    </source>
</evidence>
<evidence type="ECO:0000256" key="5">
    <source>
        <dbReference type="ARBA" id="ARBA00022692"/>
    </source>
</evidence>
<gene>
    <name evidence="10" type="ORF">J3U87_09245</name>
</gene>